<gene>
    <name evidence="1" type="ORF">FHS16_001865</name>
</gene>
<dbReference type="AlphaFoldDB" id="A0A7W5C836"/>
<dbReference type="InterPro" id="IPR019615">
    <property type="entry name" value="DUF2487"/>
</dbReference>
<evidence type="ECO:0000313" key="1">
    <source>
        <dbReference type="EMBL" id="MBB3151819.1"/>
    </source>
</evidence>
<accession>A0A7W5C836</accession>
<evidence type="ECO:0008006" key="3">
    <source>
        <dbReference type="Google" id="ProtNLM"/>
    </source>
</evidence>
<sequence length="143" mass="16001">MKFSEIEKDQWEELSPFLDTCLLPITGMTLAVKPFEATEWLERLRDVMDVIEIPFKGRVVTYPAWHYHSDRTQLAADLNNWCSSVKLLGFRYVIVATADASLILNCPSVDLWVAPGSDGGLPQQKEISDAIRALWSGQAASTS</sequence>
<organism evidence="1 2">
    <name type="scientific">Paenibacillus endophyticus</name>
    <dbReference type="NCBI Taxonomy" id="1294268"/>
    <lineage>
        <taxon>Bacteria</taxon>
        <taxon>Bacillati</taxon>
        <taxon>Bacillota</taxon>
        <taxon>Bacilli</taxon>
        <taxon>Bacillales</taxon>
        <taxon>Paenibacillaceae</taxon>
        <taxon>Paenibacillus</taxon>
    </lineage>
</organism>
<evidence type="ECO:0000313" key="2">
    <source>
        <dbReference type="Proteomes" id="UP000518605"/>
    </source>
</evidence>
<comment type="caution">
    <text evidence="1">The sequence shown here is derived from an EMBL/GenBank/DDBJ whole genome shotgun (WGS) entry which is preliminary data.</text>
</comment>
<dbReference type="RefSeq" id="WP_183561113.1">
    <property type="nucleotide sequence ID" value="NZ_CBCSLB010000008.1"/>
</dbReference>
<dbReference type="Proteomes" id="UP000518605">
    <property type="component" value="Unassembled WGS sequence"/>
</dbReference>
<keyword evidence="2" id="KW-1185">Reference proteome</keyword>
<protein>
    <recommendedName>
        <fullName evidence="3">DUF2487 family protein</fullName>
    </recommendedName>
</protein>
<dbReference type="Pfam" id="PF10673">
    <property type="entry name" value="DUF2487"/>
    <property type="match status" value="1"/>
</dbReference>
<reference evidence="1 2" key="1">
    <citation type="submission" date="2020-08" db="EMBL/GenBank/DDBJ databases">
        <title>Genomic Encyclopedia of Type Strains, Phase III (KMG-III): the genomes of soil and plant-associated and newly described type strains.</title>
        <authorList>
            <person name="Whitman W."/>
        </authorList>
    </citation>
    <scope>NUCLEOTIDE SEQUENCE [LARGE SCALE GENOMIC DNA]</scope>
    <source>
        <strain evidence="1 2">CECT 8234</strain>
    </source>
</reference>
<name>A0A7W5C836_9BACL</name>
<proteinExistence type="predicted"/>
<dbReference type="EMBL" id="JACHXW010000004">
    <property type="protein sequence ID" value="MBB3151819.1"/>
    <property type="molecule type" value="Genomic_DNA"/>
</dbReference>